<evidence type="ECO:0000313" key="1">
    <source>
        <dbReference type="EnsemblPlants" id="LPERR02G04360.1"/>
    </source>
</evidence>
<dbReference type="EnsemblPlants" id="LPERR02G04360.1">
    <property type="protein sequence ID" value="LPERR02G04360.1"/>
    <property type="gene ID" value="LPERR02G04360"/>
</dbReference>
<organism evidence="1 2">
    <name type="scientific">Leersia perrieri</name>
    <dbReference type="NCBI Taxonomy" id="77586"/>
    <lineage>
        <taxon>Eukaryota</taxon>
        <taxon>Viridiplantae</taxon>
        <taxon>Streptophyta</taxon>
        <taxon>Embryophyta</taxon>
        <taxon>Tracheophyta</taxon>
        <taxon>Spermatophyta</taxon>
        <taxon>Magnoliopsida</taxon>
        <taxon>Liliopsida</taxon>
        <taxon>Poales</taxon>
        <taxon>Poaceae</taxon>
        <taxon>BOP clade</taxon>
        <taxon>Oryzoideae</taxon>
        <taxon>Oryzeae</taxon>
        <taxon>Oryzinae</taxon>
        <taxon>Leersia</taxon>
    </lineage>
</organism>
<protein>
    <submittedName>
        <fullName evidence="1">Uncharacterized protein</fullName>
    </submittedName>
</protein>
<dbReference type="Proteomes" id="UP000032180">
    <property type="component" value="Chromosome 2"/>
</dbReference>
<reference evidence="2" key="2">
    <citation type="submission" date="2013-12" db="EMBL/GenBank/DDBJ databases">
        <authorList>
            <person name="Yu Y."/>
            <person name="Lee S."/>
            <person name="de Baynast K."/>
            <person name="Wissotski M."/>
            <person name="Liu L."/>
            <person name="Talag J."/>
            <person name="Goicoechea J."/>
            <person name="Angelova A."/>
            <person name="Jetty R."/>
            <person name="Kudrna D."/>
            <person name="Golser W."/>
            <person name="Rivera L."/>
            <person name="Zhang J."/>
            <person name="Wing R."/>
        </authorList>
    </citation>
    <scope>NUCLEOTIDE SEQUENCE</scope>
</reference>
<dbReference type="Gramene" id="LPERR02G04360.1">
    <property type="protein sequence ID" value="LPERR02G04360.1"/>
    <property type="gene ID" value="LPERR02G04360"/>
</dbReference>
<proteinExistence type="predicted"/>
<sequence length="83" mass="9695">MHVHRQRQNIIIINIYVCLLSSSHTPTCLSNSSRNKLNLRCRFKCCDGELRSSSSIRRRSRNCPILIAKWELLVRGPYICLHD</sequence>
<keyword evidence="2" id="KW-1185">Reference proteome</keyword>
<reference evidence="1 2" key="1">
    <citation type="submission" date="2012-08" db="EMBL/GenBank/DDBJ databases">
        <title>Oryza genome evolution.</title>
        <authorList>
            <person name="Wing R.A."/>
        </authorList>
    </citation>
    <scope>NUCLEOTIDE SEQUENCE</scope>
</reference>
<reference evidence="1" key="3">
    <citation type="submission" date="2015-04" db="UniProtKB">
        <authorList>
            <consortium name="EnsemblPlants"/>
        </authorList>
    </citation>
    <scope>IDENTIFICATION</scope>
</reference>
<dbReference type="HOGENOM" id="CLU_2545912_0_0_1"/>
<evidence type="ECO:0000313" key="2">
    <source>
        <dbReference type="Proteomes" id="UP000032180"/>
    </source>
</evidence>
<accession>A0A0D9VCK7</accession>
<dbReference type="AlphaFoldDB" id="A0A0D9VCK7"/>
<name>A0A0D9VCK7_9ORYZ</name>